<protein>
    <submittedName>
        <fullName evidence="1">Uncharacterized protein</fullName>
    </submittedName>
</protein>
<dbReference type="Proteomes" id="UP000818603">
    <property type="component" value="Unassembled WGS sequence"/>
</dbReference>
<accession>A0ABX0HRW5</accession>
<gene>
    <name evidence="1" type="ORF">FF098_015800</name>
</gene>
<dbReference type="EMBL" id="VCJR02000004">
    <property type="protein sequence ID" value="NHK29380.1"/>
    <property type="molecule type" value="Genomic_DNA"/>
</dbReference>
<organism evidence="1 2">
    <name type="scientific">Aquisalinus luteolus</name>
    <dbReference type="NCBI Taxonomy" id="1566827"/>
    <lineage>
        <taxon>Bacteria</taxon>
        <taxon>Pseudomonadati</taxon>
        <taxon>Pseudomonadota</taxon>
        <taxon>Alphaproteobacteria</taxon>
        <taxon>Parvularculales</taxon>
        <taxon>Parvularculaceae</taxon>
        <taxon>Aquisalinus</taxon>
    </lineage>
</organism>
<keyword evidence="2" id="KW-1185">Reference proteome</keyword>
<name>A0ABX0HRW5_9PROT</name>
<comment type="caution">
    <text evidence="1">The sequence shown here is derived from an EMBL/GenBank/DDBJ whole genome shotgun (WGS) entry which is preliminary data.</text>
</comment>
<sequence length="176" mass="19612">MRGKDRLYELAFRCILEFEIQAFDRSVVFGQTMTQHEMEDRVAGEAFKIIEDHDIVMLRMSFEIVQQCDHTGTLHEIPAAGAIIGEHSLDFIALLLCIKTAAMFLTVETVALRALLHMANPAVNQRLLFGGIFRCWLHHSLPLSAEIAAVSNLFLVSPDFTAFPGVPVIVTALCGR</sequence>
<evidence type="ECO:0000313" key="2">
    <source>
        <dbReference type="Proteomes" id="UP000818603"/>
    </source>
</evidence>
<reference evidence="1 2" key="1">
    <citation type="submission" date="2020-02" db="EMBL/GenBank/DDBJ databases">
        <title>Genome sequence of Parvularcula flava strain NH6-79.</title>
        <authorList>
            <person name="Abdul Karim M.H."/>
            <person name="Lam M.Q."/>
            <person name="Chen S.J."/>
            <person name="Yahya A."/>
            <person name="Shahir S."/>
            <person name="Shamsir M.S."/>
            <person name="Chong C.S."/>
        </authorList>
    </citation>
    <scope>NUCLEOTIDE SEQUENCE [LARGE SCALE GENOMIC DNA]</scope>
    <source>
        <strain evidence="1 2">NH6-79</strain>
    </source>
</reference>
<proteinExistence type="predicted"/>
<evidence type="ECO:0000313" key="1">
    <source>
        <dbReference type="EMBL" id="NHK29380.1"/>
    </source>
</evidence>